<accession>A0A653BG26</accession>
<evidence type="ECO:0000313" key="3">
    <source>
        <dbReference type="Proteomes" id="UP000410492"/>
    </source>
</evidence>
<organism evidence="2 3">
    <name type="scientific">Callosobruchus maculatus</name>
    <name type="common">Southern cowpea weevil</name>
    <name type="synonym">Pulse bruchid</name>
    <dbReference type="NCBI Taxonomy" id="64391"/>
    <lineage>
        <taxon>Eukaryota</taxon>
        <taxon>Metazoa</taxon>
        <taxon>Ecdysozoa</taxon>
        <taxon>Arthropoda</taxon>
        <taxon>Hexapoda</taxon>
        <taxon>Insecta</taxon>
        <taxon>Pterygota</taxon>
        <taxon>Neoptera</taxon>
        <taxon>Endopterygota</taxon>
        <taxon>Coleoptera</taxon>
        <taxon>Polyphaga</taxon>
        <taxon>Cucujiformia</taxon>
        <taxon>Chrysomeloidea</taxon>
        <taxon>Chrysomelidae</taxon>
        <taxon>Bruchinae</taxon>
        <taxon>Bruchini</taxon>
        <taxon>Callosobruchus</taxon>
    </lineage>
</organism>
<dbReference type="Proteomes" id="UP000410492">
    <property type="component" value="Unassembled WGS sequence"/>
</dbReference>
<feature type="coiled-coil region" evidence="1">
    <location>
        <begin position="120"/>
        <end position="156"/>
    </location>
</feature>
<name>A0A653BG26_CALMS</name>
<evidence type="ECO:0000313" key="2">
    <source>
        <dbReference type="EMBL" id="VEN34528.1"/>
    </source>
</evidence>
<protein>
    <submittedName>
        <fullName evidence="2">Uncharacterized protein</fullName>
    </submittedName>
</protein>
<reference evidence="2 3" key="1">
    <citation type="submission" date="2019-01" db="EMBL/GenBank/DDBJ databases">
        <authorList>
            <person name="Sayadi A."/>
        </authorList>
    </citation>
    <scope>NUCLEOTIDE SEQUENCE [LARGE SCALE GENOMIC DNA]</scope>
</reference>
<dbReference type="OrthoDB" id="10381569at2759"/>
<dbReference type="EMBL" id="CAACVG010000772">
    <property type="protein sequence ID" value="VEN34528.1"/>
    <property type="molecule type" value="Genomic_DNA"/>
</dbReference>
<keyword evidence="3" id="KW-1185">Reference proteome</keyword>
<gene>
    <name evidence="2" type="ORF">CALMAC_LOCUS686</name>
</gene>
<dbReference type="AlphaFoldDB" id="A0A653BG26"/>
<proteinExistence type="predicted"/>
<sequence length="189" mass="22931">MSFLKDFDEELSKKRDLAMQKYQECKIRSTFAAKNAAKRYYLHKELRDLKFNLLDKQSEIDRLERNQKYIYEEIMLLKDQAKATKDLIEEVIHTMEQCECENDISEANFQREMNQFLCESREYISKIKNLTEQHEEDSEEKKKLKREERLAELRRQGQMEALALIDKYEQYKDKNLKRIQELLSSEELL</sequence>
<evidence type="ECO:0000256" key="1">
    <source>
        <dbReference type="SAM" id="Coils"/>
    </source>
</evidence>
<keyword evidence="1" id="KW-0175">Coiled coil</keyword>